<dbReference type="PROSITE" id="PS51387">
    <property type="entry name" value="FAD_PCMH"/>
    <property type="match status" value="1"/>
</dbReference>
<dbReference type="PANTHER" id="PTHR42973">
    <property type="entry name" value="BINDING OXIDOREDUCTASE, PUTATIVE (AFU_ORTHOLOGUE AFUA_1G17690)-RELATED"/>
    <property type="match status" value="1"/>
</dbReference>
<keyword evidence="3" id="KW-0285">Flavoprotein</keyword>
<dbReference type="InterPro" id="IPR036318">
    <property type="entry name" value="FAD-bd_PCMH-like_sf"/>
</dbReference>
<dbReference type="InterPro" id="IPR016166">
    <property type="entry name" value="FAD-bd_PCMH"/>
</dbReference>
<evidence type="ECO:0000256" key="2">
    <source>
        <dbReference type="ARBA" id="ARBA00005466"/>
    </source>
</evidence>
<dbReference type="Gene3D" id="3.30.465.10">
    <property type="match status" value="2"/>
</dbReference>
<evidence type="ECO:0000259" key="6">
    <source>
        <dbReference type="PROSITE" id="PS51387"/>
    </source>
</evidence>
<evidence type="ECO:0000313" key="7">
    <source>
        <dbReference type="EMBL" id="THH16397.1"/>
    </source>
</evidence>
<evidence type="ECO:0000256" key="3">
    <source>
        <dbReference type="ARBA" id="ARBA00022630"/>
    </source>
</evidence>
<evidence type="ECO:0000313" key="8">
    <source>
        <dbReference type="Proteomes" id="UP000310158"/>
    </source>
</evidence>
<gene>
    <name evidence="7" type="ORF">EW146_g4234</name>
</gene>
<dbReference type="EMBL" id="SGPL01000160">
    <property type="protein sequence ID" value="THH16397.1"/>
    <property type="molecule type" value="Genomic_DNA"/>
</dbReference>
<dbReference type="PANTHER" id="PTHR42973:SF39">
    <property type="entry name" value="FAD-BINDING PCMH-TYPE DOMAIN-CONTAINING PROTEIN"/>
    <property type="match status" value="1"/>
</dbReference>
<feature type="domain" description="FAD-binding PCMH-type" evidence="6">
    <location>
        <begin position="1"/>
        <end position="118"/>
    </location>
</feature>
<dbReference type="Gene3D" id="3.40.462.20">
    <property type="match status" value="1"/>
</dbReference>
<protein>
    <recommendedName>
        <fullName evidence="6">FAD-binding PCMH-type domain-containing protein</fullName>
    </recommendedName>
</protein>
<keyword evidence="8" id="KW-1185">Reference proteome</keyword>
<dbReference type="AlphaFoldDB" id="A0A4S4LW87"/>
<accession>A0A4S4LW87</accession>
<evidence type="ECO:0000256" key="5">
    <source>
        <dbReference type="ARBA" id="ARBA00023002"/>
    </source>
</evidence>
<dbReference type="Pfam" id="PF01565">
    <property type="entry name" value="FAD_binding_4"/>
    <property type="match status" value="1"/>
</dbReference>
<keyword evidence="4" id="KW-0274">FAD</keyword>
<reference evidence="7 8" key="1">
    <citation type="submission" date="2019-02" db="EMBL/GenBank/DDBJ databases">
        <title>Genome sequencing of the rare red list fungi Bondarzewia mesenterica.</title>
        <authorList>
            <person name="Buettner E."/>
            <person name="Kellner H."/>
        </authorList>
    </citation>
    <scope>NUCLEOTIDE SEQUENCE [LARGE SCALE GENOMIC DNA]</scope>
    <source>
        <strain evidence="7 8">DSM 108281</strain>
    </source>
</reference>
<dbReference type="InterPro" id="IPR050416">
    <property type="entry name" value="FAD-linked_Oxidoreductase"/>
</dbReference>
<dbReference type="InterPro" id="IPR016169">
    <property type="entry name" value="FAD-bd_PCMH_sub2"/>
</dbReference>
<dbReference type="GO" id="GO:0016491">
    <property type="term" value="F:oxidoreductase activity"/>
    <property type="evidence" value="ECO:0007669"/>
    <property type="project" value="UniProtKB-KW"/>
</dbReference>
<keyword evidence="5" id="KW-0560">Oxidoreductase</keyword>
<dbReference type="SUPFAM" id="SSF56176">
    <property type="entry name" value="FAD-binding/transporter-associated domain-like"/>
    <property type="match status" value="1"/>
</dbReference>
<dbReference type="GO" id="GO:0071949">
    <property type="term" value="F:FAD binding"/>
    <property type="evidence" value="ECO:0007669"/>
    <property type="project" value="InterPro"/>
</dbReference>
<dbReference type="Proteomes" id="UP000310158">
    <property type="component" value="Unassembled WGS sequence"/>
</dbReference>
<name>A0A4S4LW87_9AGAM</name>
<comment type="caution">
    <text evidence="7">The sequence shown here is derived from an EMBL/GenBank/DDBJ whole genome shotgun (WGS) entry which is preliminary data.</text>
</comment>
<evidence type="ECO:0000256" key="1">
    <source>
        <dbReference type="ARBA" id="ARBA00001974"/>
    </source>
</evidence>
<proteinExistence type="inferred from homology"/>
<comment type="similarity">
    <text evidence="2">Belongs to the oxygen-dependent FAD-linked oxidoreductase family.</text>
</comment>
<sequence>MAKLNKVTVQEVKDTVVVQGGATWGGVYEEAAKHKADVVRGDVCSVGVGGSLTGGGYSKLIGQHGPRSDNIVEATFALADGWIIKAGHTEEPELFWAFQGGQGQFGLALLSSQEQYLWLSRPCSRSLSRRWDPLHVEFSRAHPHFYPGLVVIPYIPGPPSRGEAVLKLFRSLNPIVEFLNDASVGLDKGLFAQMWGAFVKFTAEHPEAKENIFMWQWQPVGVVKDHKSDQTAFSKRGSLSRVLVHGRHRVPEFDQVNIAWVRETVGMIRDKHPKGGAITNFACGDESATAMYGPENAHKAKYDRAGF</sequence>
<evidence type="ECO:0000256" key="4">
    <source>
        <dbReference type="ARBA" id="ARBA00022827"/>
    </source>
</evidence>
<comment type="cofactor">
    <cofactor evidence="1">
        <name>FAD</name>
        <dbReference type="ChEBI" id="CHEBI:57692"/>
    </cofactor>
</comment>
<dbReference type="InterPro" id="IPR006094">
    <property type="entry name" value="Oxid_FAD_bind_N"/>
</dbReference>
<organism evidence="7 8">
    <name type="scientific">Bondarzewia mesenterica</name>
    <dbReference type="NCBI Taxonomy" id="1095465"/>
    <lineage>
        <taxon>Eukaryota</taxon>
        <taxon>Fungi</taxon>
        <taxon>Dikarya</taxon>
        <taxon>Basidiomycota</taxon>
        <taxon>Agaricomycotina</taxon>
        <taxon>Agaricomycetes</taxon>
        <taxon>Russulales</taxon>
        <taxon>Bondarzewiaceae</taxon>
        <taxon>Bondarzewia</taxon>
    </lineage>
</organism>